<evidence type="ECO:0000259" key="8">
    <source>
        <dbReference type="Pfam" id="PF00892"/>
    </source>
</evidence>
<comment type="caution">
    <text evidence="9">The sequence shown here is derived from an EMBL/GenBank/DDBJ whole genome shotgun (WGS) entry which is preliminary data.</text>
</comment>
<accession>A0AAV1QQG2</accession>
<feature type="transmembrane region" description="Helical" evidence="6">
    <location>
        <begin position="29"/>
        <end position="50"/>
    </location>
</feature>
<dbReference type="Proteomes" id="UP001314170">
    <property type="component" value="Unassembled WGS sequence"/>
</dbReference>
<feature type="region of interest" description="Disordered" evidence="7">
    <location>
        <begin position="294"/>
        <end position="327"/>
    </location>
</feature>
<evidence type="ECO:0000256" key="7">
    <source>
        <dbReference type="SAM" id="MobiDB-lite"/>
    </source>
</evidence>
<feature type="compositionally biased region" description="Basic and acidic residues" evidence="7">
    <location>
        <begin position="294"/>
        <end position="308"/>
    </location>
</feature>
<dbReference type="InterPro" id="IPR000620">
    <property type="entry name" value="EamA_dom"/>
</dbReference>
<evidence type="ECO:0000256" key="2">
    <source>
        <dbReference type="ARBA" id="ARBA00007635"/>
    </source>
</evidence>
<evidence type="ECO:0000256" key="3">
    <source>
        <dbReference type="ARBA" id="ARBA00022692"/>
    </source>
</evidence>
<evidence type="ECO:0000256" key="6">
    <source>
        <dbReference type="RuleBase" id="RU363077"/>
    </source>
</evidence>
<dbReference type="AlphaFoldDB" id="A0AAV1QQG2"/>
<dbReference type="GO" id="GO:0016020">
    <property type="term" value="C:membrane"/>
    <property type="evidence" value="ECO:0007669"/>
    <property type="project" value="UniProtKB-SubCell"/>
</dbReference>
<evidence type="ECO:0000256" key="1">
    <source>
        <dbReference type="ARBA" id="ARBA00004141"/>
    </source>
</evidence>
<dbReference type="Pfam" id="PF00892">
    <property type="entry name" value="EamA"/>
    <property type="match status" value="1"/>
</dbReference>
<keyword evidence="3 6" id="KW-0812">Transmembrane</keyword>
<dbReference type="GO" id="GO:0022857">
    <property type="term" value="F:transmembrane transporter activity"/>
    <property type="evidence" value="ECO:0007669"/>
    <property type="project" value="InterPro"/>
</dbReference>
<dbReference type="SUPFAM" id="SSF103481">
    <property type="entry name" value="Multidrug resistance efflux transporter EmrE"/>
    <property type="match status" value="2"/>
</dbReference>
<keyword evidence="4 6" id="KW-1133">Transmembrane helix</keyword>
<feature type="transmembrane region" description="Helical" evidence="6">
    <location>
        <begin position="241"/>
        <end position="261"/>
    </location>
</feature>
<feature type="transmembrane region" description="Helical" evidence="6">
    <location>
        <begin position="144"/>
        <end position="164"/>
    </location>
</feature>
<feature type="domain" description="EamA" evidence="8">
    <location>
        <begin position="150"/>
        <end position="284"/>
    </location>
</feature>
<dbReference type="PANTHER" id="PTHR31218">
    <property type="entry name" value="WAT1-RELATED PROTEIN"/>
    <property type="match status" value="1"/>
</dbReference>
<keyword evidence="10" id="KW-1185">Reference proteome</keyword>
<evidence type="ECO:0000313" key="10">
    <source>
        <dbReference type="Proteomes" id="UP001314170"/>
    </source>
</evidence>
<comment type="similarity">
    <text evidence="2 6">Belongs to the drug/metabolite transporter (DMT) superfamily. Plant drug/metabolite exporter (P-DME) (TC 2.A.7.4) family.</text>
</comment>
<feature type="transmembrane region" description="Helical" evidence="6">
    <location>
        <begin position="267"/>
        <end position="286"/>
    </location>
</feature>
<keyword evidence="5 6" id="KW-0472">Membrane</keyword>
<protein>
    <recommendedName>
        <fullName evidence="6">WAT1-related protein</fullName>
    </recommendedName>
</protein>
<sequence length="327" mass="35972">MYLKGKELSMINVVAFICWKQRSSLSLSVITKIFVLSTLATTINLNVYYAGMAYTSPTVATALSNVVLSFTFIMAVLLGMEKVKITSLRGWAKMLGAVICITGSLVFTFWKGGYLFQSIESRPLININSTKGSAGEYRHAKENWIKGSALILTSNIAGSASLILQAVVHKVYPARLSLNTLICFFASIQSSFLALFCERNPAMWKLEWNVQLVTIIYCGVVIAALVYYLQTWCISHNGPVFAAMFTPLQVVFVGIFSAIAFAERIHLGSMIGTGLIVLGLYCVLWGKRQDENAAKQPDEGKGIGDNRTLEISMDDYALANPDPSERK</sequence>
<evidence type="ECO:0000313" key="9">
    <source>
        <dbReference type="EMBL" id="CAK7323833.1"/>
    </source>
</evidence>
<feature type="transmembrane region" description="Helical" evidence="6">
    <location>
        <begin position="176"/>
        <end position="196"/>
    </location>
</feature>
<feature type="transmembrane region" description="Helical" evidence="6">
    <location>
        <begin position="91"/>
        <end position="110"/>
    </location>
</feature>
<organism evidence="9 10">
    <name type="scientific">Dovyalis caffra</name>
    <dbReference type="NCBI Taxonomy" id="77055"/>
    <lineage>
        <taxon>Eukaryota</taxon>
        <taxon>Viridiplantae</taxon>
        <taxon>Streptophyta</taxon>
        <taxon>Embryophyta</taxon>
        <taxon>Tracheophyta</taxon>
        <taxon>Spermatophyta</taxon>
        <taxon>Magnoliopsida</taxon>
        <taxon>eudicotyledons</taxon>
        <taxon>Gunneridae</taxon>
        <taxon>Pentapetalae</taxon>
        <taxon>rosids</taxon>
        <taxon>fabids</taxon>
        <taxon>Malpighiales</taxon>
        <taxon>Salicaceae</taxon>
        <taxon>Flacourtieae</taxon>
        <taxon>Dovyalis</taxon>
    </lineage>
</organism>
<name>A0AAV1QQG2_9ROSI</name>
<reference evidence="9 10" key="1">
    <citation type="submission" date="2024-01" db="EMBL/GenBank/DDBJ databases">
        <authorList>
            <person name="Waweru B."/>
        </authorList>
    </citation>
    <scope>NUCLEOTIDE SEQUENCE [LARGE SCALE GENOMIC DNA]</scope>
</reference>
<dbReference type="InterPro" id="IPR030184">
    <property type="entry name" value="WAT1-related"/>
</dbReference>
<gene>
    <name evidence="9" type="ORF">DCAF_LOCUS1463</name>
</gene>
<feature type="transmembrane region" description="Helical" evidence="6">
    <location>
        <begin position="208"/>
        <end position="229"/>
    </location>
</feature>
<proteinExistence type="inferred from homology"/>
<feature type="transmembrane region" description="Helical" evidence="6">
    <location>
        <begin position="62"/>
        <end position="79"/>
    </location>
</feature>
<comment type="subcellular location">
    <subcellularLocation>
        <location evidence="1 6">Membrane</location>
        <topology evidence="1 6">Multi-pass membrane protein</topology>
    </subcellularLocation>
</comment>
<dbReference type="EMBL" id="CAWUPB010000174">
    <property type="protein sequence ID" value="CAK7323833.1"/>
    <property type="molecule type" value="Genomic_DNA"/>
</dbReference>
<dbReference type="InterPro" id="IPR037185">
    <property type="entry name" value="EmrE-like"/>
</dbReference>
<evidence type="ECO:0000256" key="5">
    <source>
        <dbReference type="ARBA" id="ARBA00023136"/>
    </source>
</evidence>
<evidence type="ECO:0000256" key="4">
    <source>
        <dbReference type="ARBA" id="ARBA00022989"/>
    </source>
</evidence>